<sequence>MPPKCGPQPEGGKQPGPLGKSVSSRLYGFTAGPVPVGSVLTFFASDACQQERVEVVGLSLPAGLVPADVFLQGA</sequence>
<proteinExistence type="predicted"/>
<gene>
    <name evidence="2" type="ORF">KTAU_02470</name>
</gene>
<dbReference type="EMBL" id="BKZV01000001">
    <property type="protein sequence ID" value="GER81609.1"/>
    <property type="molecule type" value="Genomic_DNA"/>
</dbReference>
<reference evidence="2 3" key="1">
    <citation type="journal article" date="2019" name="Int. J. Syst. Evol. Microbiol.">
        <title>Thermogemmatispora aurantia sp. nov. and Thermogemmatispora argillosa sp. nov., within the class Ktedonobacteria, and emended description of the genus Thermogemmatispora.</title>
        <authorList>
            <person name="Zheng Y."/>
            <person name="Wang C.M."/>
            <person name="Sakai Y."/>
            <person name="Abe K."/>
            <person name="Yokota A."/>
            <person name="Yabe S."/>
        </authorList>
    </citation>
    <scope>NUCLEOTIDE SEQUENCE [LARGE SCALE GENOMIC DNA]</scope>
    <source>
        <strain evidence="2 3">A1-2</strain>
    </source>
</reference>
<evidence type="ECO:0000256" key="1">
    <source>
        <dbReference type="SAM" id="MobiDB-lite"/>
    </source>
</evidence>
<accession>A0A5J4K4K5</accession>
<protein>
    <submittedName>
        <fullName evidence="2">Uncharacterized protein</fullName>
    </submittedName>
</protein>
<feature type="region of interest" description="Disordered" evidence="1">
    <location>
        <begin position="1"/>
        <end position="20"/>
    </location>
</feature>
<evidence type="ECO:0000313" key="3">
    <source>
        <dbReference type="Proteomes" id="UP000334820"/>
    </source>
</evidence>
<name>A0A5J4K4K5_9CHLR</name>
<comment type="caution">
    <text evidence="2">The sequence shown here is derived from an EMBL/GenBank/DDBJ whole genome shotgun (WGS) entry which is preliminary data.</text>
</comment>
<keyword evidence="3" id="KW-1185">Reference proteome</keyword>
<dbReference type="AlphaFoldDB" id="A0A5J4K4K5"/>
<evidence type="ECO:0000313" key="2">
    <source>
        <dbReference type="EMBL" id="GER81609.1"/>
    </source>
</evidence>
<organism evidence="2 3">
    <name type="scientific">Thermogemmatispora aurantia</name>
    <dbReference type="NCBI Taxonomy" id="2045279"/>
    <lineage>
        <taxon>Bacteria</taxon>
        <taxon>Bacillati</taxon>
        <taxon>Chloroflexota</taxon>
        <taxon>Ktedonobacteria</taxon>
        <taxon>Thermogemmatisporales</taxon>
        <taxon>Thermogemmatisporaceae</taxon>
        <taxon>Thermogemmatispora</taxon>
    </lineage>
</organism>
<feature type="compositionally biased region" description="Low complexity" evidence="1">
    <location>
        <begin position="7"/>
        <end position="20"/>
    </location>
</feature>
<dbReference type="Proteomes" id="UP000334820">
    <property type="component" value="Unassembled WGS sequence"/>
</dbReference>